<dbReference type="GO" id="GO:0016987">
    <property type="term" value="F:sigma factor activity"/>
    <property type="evidence" value="ECO:0007669"/>
    <property type="project" value="InterPro"/>
</dbReference>
<evidence type="ECO:0000259" key="1">
    <source>
        <dbReference type="Pfam" id="PF08281"/>
    </source>
</evidence>
<dbReference type="InterPro" id="IPR013324">
    <property type="entry name" value="RNA_pol_sigma_r3/r4-like"/>
</dbReference>
<dbReference type="STRING" id="476652.DEAC_c14060"/>
<dbReference type="EMBL" id="LDZY01000004">
    <property type="protein sequence ID" value="KLU66738.1"/>
    <property type="molecule type" value="Genomic_DNA"/>
</dbReference>
<dbReference type="InterPro" id="IPR013249">
    <property type="entry name" value="RNA_pol_sigma70_r4_t2"/>
</dbReference>
<dbReference type="SUPFAM" id="SSF88659">
    <property type="entry name" value="Sigma3 and sigma4 domains of RNA polymerase sigma factors"/>
    <property type="match status" value="1"/>
</dbReference>
<proteinExistence type="predicted"/>
<dbReference type="InterPro" id="IPR036388">
    <property type="entry name" value="WH-like_DNA-bd_sf"/>
</dbReference>
<comment type="caution">
    <text evidence="2">The sequence shown here is derived from an EMBL/GenBank/DDBJ whole genome shotgun (WGS) entry which is preliminary data.</text>
</comment>
<keyword evidence="3" id="KW-1185">Reference proteome</keyword>
<dbReference type="PATRIC" id="fig|476652.3.peg.1442"/>
<dbReference type="Proteomes" id="UP000036356">
    <property type="component" value="Unassembled WGS sequence"/>
</dbReference>
<dbReference type="GO" id="GO:0003677">
    <property type="term" value="F:DNA binding"/>
    <property type="evidence" value="ECO:0007669"/>
    <property type="project" value="InterPro"/>
</dbReference>
<name>A0A0J1FUR1_9FIRM</name>
<accession>A0A0J1FUR1</accession>
<gene>
    <name evidence="2" type="ORF">DEAC_c14060</name>
</gene>
<dbReference type="AlphaFoldDB" id="A0A0J1FUR1"/>
<dbReference type="RefSeq" id="WP_047809277.1">
    <property type="nucleotide sequence ID" value="NZ_LDZY01000004.1"/>
</dbReference>
<evidence type="ECO:0000313" key="3">
    <source>
        <dbReference type="Proteomes" id="UP000036356"/>
    </source>
</evidence>
<dbReference type="GO" id="GO:0006352">
    <property type="term" value="P:DNA-templated transcription initiation"/>
    <property type="evidence" value="ECO:0007669"/>
    <property type="project" value="InterPro"/>
</dbReference>
<organism evidence="2 3">
    <name type="scientific">Desulfosporosinus acididurans</name>
    <dbReference type="NCBI Taxonomy" id="476652"/>
    <lineage>
        <taxon>Bacteria</taxon>
        <taxon>Bacillati</taxon>
        <taxon>Bacillota</taxon>
        <taxon>Clostridia</taxon>
        <taxon>Eubacteriales</taxon>
        <taxon>Desulfitobacteriaceae</taxon>
        <taxon>Desulfosporosinus</taxon>
    </lineage>
</organism>
<reference evidence="2 3" key="1">
    <citation type="submission" date="2015-06" db="EMBL/GenBank/DDBJ databases">
        <title>Draft genome of the moderately acidophilic sulfate reducer Candidatus Desulfosporosinus acididurans strain M1.</title>
        <authorList>
            <person name="Poehlein A."/>
            <person name="Petzsch P."/>
            <person name="Johnson B.D."/>
            <person name="Schloemann M."/>
            <person name="Daniel R."/>
            <person name="Muehling M."/>
        </authorList>
    </citation>
    <scope>NUCLEOTIDE SEQUENCE [LARGE SCALE GENOMIC DNA]</scope>
    <source>
        <strain evidence="2 3">M1</strain>
    </source>
</reference>
<evidence type="ECO:0000313" key="2">
    <source>
        <dbReference type="EMBL" id="KLU66738.1"/>
    </source>
</evidence>
<protein>
    <submittedName>
        <fullName evidence="2">Sigma-70, region 4</fullName>
    </submittedName>
</protein>
<feature type="domain" description="RNA polymerase sigma factor 70 region 4 type 2" evidence="1">
    <location>
        <begin position="125"/>
        <end position="161"/>
    </location>
</feature>
<dbReference type="Gene3D" id="1.10.10.10">
    <property type="entry name" value="Winged helix-like DNA-binding domain superfamily/Winged helix DNA-binding domain"/>
    <property type="match status" value="1"/>
</dbReference>
<dbReference type="Pfam" id="PF08281">
    <property type="entry name" value="Sigma70_r4_2"/>
    <property type="match status" value="1"/>
</dbReference>
<sequence>MKLNNEVLKIIETAVNKAAKESAKAIMQDPPVERNYFRETEILLYNYQALKLKVEQDEEFLYDPEASAAPPSGRSKDIVIYSTRSTGSHGLDLDKYTQGVKSSMMRTRQEVLRIDRALEVIKGDKYHDIIPMKYFDGMTIEDIALSLGCDEKTVRRNKSRMVNKLKIMLFGADALSENVRFVPE</sequence>